<name>A0ABV7ZJY8_9CORY</name>
<organism evidence="1 2">
    <name type="scientific">Corynebacterium hansenii</name>
    <dbReference type="NCBI Taxonomy" id="394964"/>
    <lineage>
        <taxon>Bacteria</taxon>
        <taxon>Bacillati</taxon>
        <taxon>Actinomycetota</taxon>
        <taxon>Actinomycetes</taxon>
        <taxon>Mycobacteriales</taxon>
        <taxon>Corynebacteriaceae</taxon>
        <taxon>Corynebacterium</taxon>
    </lineage>
</organism>
<keyword evidence="2" id="KW-1185">Reference proteome</keyword>
<evidence type="ECO:0000313" key="1">
    <source>
        <dbReference type="EMBL" id="MFC3848862.1"/>
    </source>
</evidence>
<dbReference type="RefSeq" id="WP_290291792.1">
    <property type="nucleotide sequence ID" value="NZ_CP047211.1"/>
</dbReference>
<sequence>MLTLRDLITDALYETSSCPVVDELTVHTTTESTILVDIEIPGAPHMTRYADGSGGFSLMEDWTDTTESTDHIDWDPTTDPTVALSDITSGAIPDGADEADAHMDITMPVEMLARIVDTYLDGRPEVVLPWEPDPTMYGTNRDFTVFNSEVATLAKRRTDGGWLEGLWAGTDLAAAMRTAVTLDDQLEHLGLEAAFTELCVPRRITGDDIRAGLVAHIDALRTRAEAVRHHRPGTAAA</sequence>
<accession>A0ABV7ZJY8</accession>
<proteinExistence type="predicted"/>
<dbReference type="EMBL" id="JBHRZN010000001">
    <property type="protein sequence ID" value="MFC3848862.1"/>
    <property type="molecule type" value="Genomic_DNA"/>
</dbReference>
<gene>
    <name evidence="1" type="ORF">ACFORJ_01595</name>
</gene>
<reference evidence="2" key="1">
    <citation type="journal article" date="2019" name="Int. J. Syst. Evol. Microbiol.">
        <title>The Global Catalogue of Microorganisms (GCM) 10K type strain sequencing project: providing services to taxonomists for standard genome sequencing and annotation.</title>
        <authorList>
            <consortium name="The Broad Institute Genomics Platform"/>
            <consortium name="The Broad Institute Genome Sequencing Center for Infectious Disease"/>
            <person name="Wu L."/>
            <person name="Ma J."/>
        </authorList>
    </citation>
    <scope>NUCLEOTIDE SEQUENCE [LARGE SCALE GENOMIC DNA]</scope>
    <source>
        <strain evidence="2">CCUG 53252</strain>
    </source>
</reference>
<comment type="caution">
    <text evidence="1">The sequence shown here is derived from an EMBL/GenBank/DDBJ whole genome shotgun (WGS) entry which is preliminary data.</text>
</comment>
<dbReference type="Proteomes" id="UP001595751">
    <property type="component" value="Unassembled WGS sequence"/>
</dbReference>
<evidence type="ECO:0000313" key="2">
    <source>
        <dbReference type="Proteomes" id="UP001595751"/>
    </source>
</evidence>
<protein>
    <submittedName>
        <fullName evidence="1">Uncharacterized protein</fullName>
    </submittedName>
</protein>